<organism evidence="2 3">
    <name type="scientific">Datura stramonium</name>
    <name type="common">Jimsonweed</name>
    <name type="synonym">Common thornapple</name>
    <dbReference type="NCBI Taxonomy" id="4076"/>
    <lineage>
        <taxon>Eukaryota</taxon>
        <taxon>Viridiplantae</taxon>
        <taxon>Streptophyta</taxon>
        <taxon>Embryophyta</taxon>
        <taxon>Tracheophyta</taxon>
        <taxon>Spermatophyta</taxon>
        <taxon>Magnoliopsida</taxon>
        <taxon>eudicotyledons</taxon>
        <taxon>Gunneridae</taxon>
        <taxon>Pentapetalae</taxon>
        <taxon>asterids</taxon>
        <taxon>lamiids</taxon>
        <taxon>Solanales</taxon>
        <taxon>Solanaceae</taxon>
        <taxon>Solanoideae</taxon>
        <taxon>Datureae</taxon>
        <taxon>Datura</taxon>
    </lineage>
</organism>
<protein>
    <submittedName>
        <fullName evidence="2">Ubiquitin-conjugating enzyme E2 5</fullName>
    </submittedName>
</protein>
<feature type="region of interest" description="Disordered" evidence="1">
    <location>
        <begin position="1"/>
        <end position="27"/>
    </location>
</feature>
<reference evidence="2 3" key="1">
    <citation type="journal article" date="2021" name="BMC Genomics">
        <title>Datura genome reveals duplications of psychoactive alkaloid biosynthetic genes and high mutation rate following tissue culture.</title>
        <authorList>
            <person name="Rajewski A."/>
            <person name="Carter-House D."/>
            <person name="Stajich J."/>
            <person name="Litt A."/>
        </authorList>
    </citation>
    <scope>NUCLEOTIDE SEQUENCE [LARGE SCALE GENOMIC DNA]</scope>
    <source>
        <strain evidence="2">AR-01</strain>
    </source>
</reference>
<dbReference type="Proteomes" id="UP000823775">
    <property type="component" value="Unassembled WGS sequence"/>
</dbReference>
<gene>
    <name evidence="2" type="primary">UBC5_3</name>
    <name evidence="2" type="ORF">HAX54_049522</name>
</gene>
<sequence length="161" mass="17451">YCQKYAKPEDVGAAAPEEKSSDEELSEAEYDSADDAVAGPLVKLWGIFLADNKPLKLASGVIIRIKLESSSSLALGLASSISAPALSVTSNQFFNSLSFHGSQMSWRHTSMAALTEPQIPWLQVTPPASAIVFAILVDTRDLSSSRLTFQYYRNNHDAANK</sequence>
<dbReference type="EMBL" id="JACEIK010000084">
    <property type="protein sequence ID" value="MCD7449159.1"/>
    <property type="molecule type" value="Genomic_DNA"/>
</dbReference>
<evidence type="ECO:0000313" key="2">
    <source>
        <dbReference type="EMBL" id="MCD7449159.1"/>
    </source>
</evidence>
<feature type="non-terminal residue" evidence="2">
    <location>
        <position position="1"/>
    </location>
</feature>
<name>A0ABS8RR95_DATST</name>
<comment type="caution">
    <text evidence="2">The sequence shown here is derived from an EMBL/GenBank/DDBJ whole genome shotgun (WGS) entry which is preliminary data.</text>
</comment>
<proteinExistence type="predicted"/>
<evidence type="ECO:0000313" key="3">
    <source>
        <dbReference type="Proteomes" id="UP000823775"/>
    </source>
</evidence>
<feature type="compositionally biased region" description="Basic and acidic residues" evidence="1">
    <location>
        <begin position="1"/>
        <end position="10"/>
    </location>
</feature>
<keyword evidence="3" id="KW-1185">Reference proteome</keyword>
<accession>A0ABS8RR95</accession>
<evidence type="ECO:0000256" key="1">
    <source>
        <dbReference type="SAM" id="MobiDB-lite"/>
    </source>
</evidence>